<feature type="domain" description="TonB-dependent receptor plug" evidence="14">
    <location>
        <begin position="52"/>
        <end position="155"/>
    </location>
</feature>
<dbReference type="Proteomes" id="UP000055590">
    <property type="component" value="Chromosome"/>
</dbReference>
<dbReference type="AlphaFoldDB" id="A0A0K1PBR3"/>
<dbReference type="OrthoDB" id="9800913at2"/>
<dbReference type="KEGG" id="vin:AKJ08_1352"/>
<evidence type="ECO:0000256" key="9">
    <source>
        <dbReference type="ARBA" id="ARBA00023237"/>
    </source>
</evidence>
<dbReference type="InterPro" id="IPR000531">
    <property type="entry name" value="Beta-barrel_TonB"/>
</dbReference>
<dbReference type="RefSeq" id="WP_050725347.1">
    <property type="nucleotide sequence ID" value="NZ_CP012332.1"/>
</dbReference>
<keyword evidence="4 10" id="KW-0812">Transmembrane</keyword>
<evidence type="ECO:0000313" key="16">
    <source>
        <dbReference type="Proteomes" id="UP000055590"/>
    </source>
</evidence>
<evidence type="ECO:0000259" key="14">
    <source>
        <dbReference type="Pfam" id="PF07715"/>
    </source>
</evidence>
<comment type="subcellular location">
    <subcellularLocation>
        <location evidence="1 10">Cell outer membrane</location>
        <topology evidence="1 10">Multi-pass membrane protein</topology>
    </subcellularLocation>
</comment>
<keyword evidence="5 12" id="KW-0732">Signal</keyword>
<dbReference type="GO" id="GO:0015344">
    <property type="term" value="F:siderophore uptake transmembrane transporter activity"/>
    <property type="evidence" value="ECO:0007669"/>
    <property type="project" value="TreeGrafter"/>
</dbReference>
<evidence type="ECO:0000259" key="13">
    <source>
        <dbReference type="Pfam" id="PF00593"/>
    </source>
</evidence>
<evidence type="ECO:0000256" key="1">
    <source>
        <dbReference type="ARBA" id="ARBA00004571"/>
    </source>
</evidence>
<comment type="similarity">
    <text evidence="10 11">Belongs to the TonB-dependent receptor family.</text>
</comment>
<feature type="chain" id="PRO_5005465362" evidence="12">
    <location>
        <begin position="26"/>
        <end position="644"/>
    </location>
</feature>
<dbReference type="PANTHER" id="PTHR30069:SF29">
    <property type="entry name" value="HEMOGLOBIN AND HEMOGLOBIN-HAPTOGLOBIN-BINDING PROTEIN 1-RELATED"/>
    <property type="match status" value="1"/>
</dbReference>
<gene>
    <name evidence="15" type="ORF">AKJ08_1352</name>
</gene>
<evidence type="ECO:0000256" key="3">
    <source>
        <dbReference type="ARBA" id="ARBA00022452"/>
    </source>
</evidence>
<evidence type="ECO:0000256" key="7">
    <source>
        <dbReference type="ARBA" id="ARBA00023136"/>
    </source>
</evidence>
<evidence type="ECO:0000256" key="2">
    <source>
        <dbReference type="ARBA" id="ARBA00022448"/>
    </source>
</evidence>
<keyword evidence="6 11" id="KW-0798">TonB box</keyword>
<keyword evidence="2 10" id="KW-0813">Transport</keyword>
<feature type="signal peptide" evidence="12">
    <location>
        <begin position="1"/>
        <end position="25"/>
    </location>
</feature>
<evidence type="ECO:0000313" key="15">
    <source>
        <dbReference type="EMBL" id="AKU90965.1"/>
    </source>
</evidence>
<sequence>MSAHVTRLALLSSCALALVPAASLADDVSEVASDAPEFETVITGSRSAVSVDESPVDTLVITRRDIEASGARDVAEALASQPGVELVRDGVSGVGVRLQGLQPEHVLILVDGQRVPGRSRGVIDLSRYAADRVAWIEVVKGPTSSLYGSDAMGGVVNIVTRRDPRRPVEASLQARTDSLGAYELDGSAAVRKGASSALRLAAGLRRSSAFRLVPESVSTSGSSRDELDLEFQGEQALGEGLRVSGSASWLSTDRESVDLGSGGATFDRYDRTRIYSFTLEPRISLGGSGALLLTLHHSRLDNQLLQDQRGSNALDQYQHSVEGLWQGGVQHNVQLGSHRLTSGAELLFEDLESPRLDGGRGDRFRPALFVQDDWVLSGETSLALTPGLRLDHDSRFSTALSPKISARYSPLEELQLRASYGWGFRAPSFQELLLRFENPSAGYVVEGNPDLQPETSRGGSVGASYRATRWLDLSASVFRNDIRQLITSGTIAEGAPGQPARFGYLNVASAITQGVEAGATVRPLRGVSVTAGYQLLDARDLSSDRLLEGRARHNVTLAASWIERQSGLSASARGEWVGERPFYSLEDGSSRVAESHVFASARVAKELGGGFTAFVGAENLFDAGDPEDFAIPPRSIFAGASVRY</sequence>
<dbReference type="EMBL" id="CP012332">
    <property type="protein sequence ID" value="AKU90965.1"/>
    <property type="molecule type" value="Genomic_DNA"/>
</dbReference>
<dbReference type="Gene3D" id="2.40.170.20">
    <property type="entry name" value="TonB-dependent receptor, beta-barrel domain"/>
    <property type="match status" value="1"/>
</dbReference>
<evidence type="ECO:0000256" key="6">
    <source>
        <dbReference type="ARBA" id="ARBA00023077"/>
    </source>
</evidence>
<keyword evidence="3 10" id="KW-1134">Transmembrane beta strand</keyword>
<feature type="domain" description="TonB-dependent receptor-like beta-barrel" evidence="13">
    <location>
        <begin position="224"/>
        <end position="620"/>
    </location>
</feature>
<proteinExistence type="inferred from homology"/>
<protein>
    <submittedName>
        <fullName evidence="15">TonB-dependent receptor</fullName>
    </submittedName>
</protein>
<keyword evidence="16" id="KW-1185">Reference proteome</keyword>
<keyword evidence="7 10" id="KW-0472">Membrane</keyword>
<dbReference type="PROSITE" id="PS52016">
    <property type="entry name" value="TONB_DEPENDENT_REC_3"/>
    <property type="match status" value="1"/>
</dbReference>
<dbReference type="InterPro" id="IPR039426">
    <property type="entry name" value="TonB-dep_rcpt-like"/>
</dbReference>
<evidence type="ECO:0000256" key="12">
    <source>
        <dbReference type="SAM" id="SignalP"/>
    </source>
</evidence>
<dbReference type="STRING" id="1391653.AKJ08_1352"/>
<evidence type="ECO:0000256" key="5">
    <source>
        <dbReference type="ARBA" id="ARBA00022729"/>
    </source>
</evidence>
<organism evidence="15 16">
    <name type="scientific">Vulgatibacter incomptus</name>
    <dbReference type="NCBI Taxonomy" id="1391653"/>
    <lineage>
        <taxon>Bacteria</taxon>
        <taxon>Pseudomonadati</taxon>
        <taxon>Myxococcota</taxon>
        <taxon>Myxococcia</taxon>
        <taxon>Myxococcales</taxon>
        <taxon>Cystobacterineae</taxon>
        <taxon>Vulgatibacteraceae</taxon>
        <taxon>Vulgatibacter</taxon>
    </lineage>
</organism>
<dbReference type="GO" id="GO:0044718">
    <property type="term" value="P:siderophore transmembrane transport"/>
    <property type="evidence" value="ECO:0007669"/>
    <property type="project" value="TreeGrafter"/>
</dbReference>
<dbReference type="PANTHER" id="PTHR30069">
    <property type="entry name" value="TONB-DEPENDENT OUTER MEMBRANE RECEPTOR"/>
    <property type="match status" value="1"/>
</dbReference>
<dbReference type="Pfam" id="PF07715">
    <property type="entry name" value="Plug"/>
    <property type="match status" value="1"/>
</dbReference>
<accession>A0A0K1PBR3</accession>
<evidence type="ECO:0000256" key="10">
    <source>
        <dbReference type="PROSITE-ProRule" id="PRU01360"/>
    </source>
</evidence>
<dbReference type="InterPro" id="IPR012910">
    <property type="entry name" value="Plug_dom"/>
</dbReference>
<dbReference type="Pfam" id="PF00593">
    <property type="entry name" value="TonB_dep_Rec_b-barrel"/>
    <property type="match status" value="1"/>
</dbReference>
<evidence type="ECO:0000256" key="8">
    <source>
        <dbReference type="ARBA" id="ARBA00023170"/>
    </source>
</evidence>
<evidence type="ECO:0000256" key="11">
    <source>
        <dbReference type="RuleBase" id="RU003357"/>
    </source>
</evidence>
<dbReference type="GO" id="GO:0009279">
    <property type="term" value="C:cell outer membrane"/>
    <property type="evidence" value="ECO:0007669"/>
    <property type="project" value="UniProtKB-SubCell"/>
</dbReference>
<dbReference type="Gene3D" id="2.170.130.10">
    <property type="entry name" value="TonB-dependent receptor, plug domain"/>
    <property type="match status" value="1"/>
</dbReference>
<dbReference type="CDD" id="cd01347">
    <property type="entry name" value="ligand_gated_channel"/>
    <property type="match status" value="1"/>
</dbReference>
<dbReference type="SUPFAM" id="SSF56935">
    <property type="entry name" value="Porins"/>
    <property type="match status" value="1"/>
</dbReference>
<name>A0A0K1PBR3_9BACT</name>
<evidence type="ECO:0000256" key="4">
    <source>
        <dbReference type="ARBA" id="ARBA00022692"/>
    </source>
</evidence>
<keyword evidence="9 10" id="KW-0998">Cell outer membrane</keyword>
<dbReference type="InterPro" id="IPR036942">
    <property type="entry name" value="Beta-barrel_TonB_sf"/>
</dbReference>
<reference evidence="15 16" key="1">
    <citation type="submission" date="2015-08" db="EMBL/GenBank/DDBJ databases">
        <authorList>
            <person name="Babu N.S."/>
            <person name="Beckwith C.J."/>
            <person name="Beseler K.G."/>
            <person name="Brison A."/>
            <person name="Carone J.V."/>
            <person name="Caskin T.P."/>
            <person name="Diamond M."/>
            <person name="Durham M.E."/>
            <person name="Foxe J.M."/>
            <person name="Go M."/>
            <person name="Henderson B.A."/>
            <person name="Jones I.B."/>
            <person name="McGettigan J.A."/>
            <person name="Micheletti S.J."/>
            <person name="Nasrallah M.E."/>
            <person name="Ortiz D."/>
            <person name="Piller C.R."/>
            <person name="Privatt S.R."/>
            <person name="Schneider S.L."/>
            <person name="Sharp S."/>
            <person name="Smith T.C."/>
            <person name="Stanton J.D."/>
            <person name="Ullery H.E."/>
            <person name="Wilson R.J."/>
            <person name="Serrano M.G."/>
            <person name="Buck G."/>
            <person name="Lee V."/>
            <person name="Wang Y."/>
            <person name="Carvalho R."/>
            <person name="Voegtly L."/>
            <person name="Shi R."/>
            <person name="Duckworth R."/>
            <person name="Johnson A."/>
            <person name="Loviza R."/>
            <person name="Walstead R."/>
            <person name="Shah Z."/>
            <person name="Kiflezghi M."/>
            <person name="Wade K."/>
            <person name="Ball S.L."/>
            <person name="Bradley K.W."/>
            <person name="Asai D.J."/>
            <person name="Bowman C.A."/>
            <person name="Russell D.A."/>
            <person name="Pope W.H."/>
            <person name="Jacobs-Sera D."/>
            <person name="Hendrix R.W."/>
            <person name="Hatfull G.F."/>
        </authorList>
    </citation>
    <scope>NUCLEOTIDE SEQUENCE [LARGE SCALE GENOMIC DNA]</scope>
    <source>
        <strain evidence="15 16">DSM 27710</strain>
    </source>
</reference>
<dbReference type="InterPro" id="IPR037066">
    <property type="entry name" value="Plug_dom_sf"/>
</dbReference>
<keyword evidence="8 15" id="KW-0675">Receptor</keyword>